<keyword evidence="6 11" id="KW-0812">Transmembrane</keyword>
<feature type="domain" description="Multidrug resistance protein MdtA-like beta-barrel" evidence="14">
    <location>
        <begin position="424"/>
        <end position="511"/>
    </location>
</feature>
<dbReference type="GO" id="GO:0015562">
    <property type="term" value="F:efflux transmembrane transporter activity"/>
    <property type="evidence" value="ECO:0007669"/>
    <property type="project" value="InterPro"/>
</dbReference>
<keyword evidence="8 11" id="KW-0472">Membrane</keyword>
<evidence type="ECO:0000256" key="9">
    <source>
        <dbReference type="SAM" id="Coils"/>
    </source>
</evidence>
<feature type="transmembrane region" description="Helical" evidence="11">
    <location>
        <begin position="975"/>
        <end position="995"/>
    </location>
</feature>
<feature type="domain" description="Multidrug resistance protein MdtA-like barrel-sandwich hybrid" evidence="13">
    <location>
        <begin position="277"/>
        <end position="413"/>
    </location>
</feature>
<evidence type="ECO:0000256" key="1">
    <source>
        <dbReference type="ARBA" id="ARBA00004429"/>
    </source>
</evidence>
<name>A0A9P1BIJ7_9DINO</name>
<dbReference type="Gene3D" id="1.20.1640.10">
    <property type="entry name" value="Multidrug efflux transporter AcrB transmembrane domain"/>
    <property type="match status" value="2"/>
</dbReference>
<dbReference type="Gene3D" id="2.40.420.20">
    <property type="match status" value="1"/>
</dbReference>
<comment type="subcellular location">
    <subcellularLocation>
        <location evidence="1">Cell inner membrane</location>
        <topology evidence="1">Multi-pass membrane protein</topology>
    </subcellularLocation>
</comment>
<feature type="transmembrane region" description="Helical" evidence="11">
    <location>
        <begin position="949"/>
        <end position="968"/>
    </location>
</feature>
<evidence type="ECO:0000313" key="17">
    <source>
        <dbReference type="Proteomes" id="UP001152797"/>
    </source>
</evidence>
<dbReference type="NCBIfam" id="NF000282">
    <property type="entry name" value="RND_permease_1"/>
    <property type="match status" value="1"/>
</dbReference>
<keyword evidence="3" id="KW-0813">Transport</keyword>
<feature type="transmembrane region" description="Helical" evidence="11">
    <location>
        <begin position="1001"/>
        <end position="1022"/>
    </location>
</feature>
<dbReference type="NCBIfam" id="TIGR00915">
    <property type="entry name" value="2A0602"/>
    <property type="match status" value="1"/>
</dbReference>
<dbReference type="Pfam" id="PF25917">
    <property type="entry name" value="BSH_RND"/>
    <property type="match status" value="1"/>
</dbReference>
<dbReference type="Gene3D" id="2.40.50.100">
    <property type="match status" value="1"/>
</dbReference>
<dbReference type="Gene3D" id="3.30.2090.10">
    <property type="entry name" value="Multidrug efflux transporter AcrB TolC docking domain, DN and DC subdomains"/>
    <property type="match status" value="2"/>
</dbReference>
<dbReference type="EMBL" id="CAMXCT030000001">
    <property type="protein sequence ID" value="CAL4759488.1"/>
    <property type="molecule type" value="Genomic_DNA"/>
</dbReference>
<protein>
    <submittedName>
        <fullName evidence="16">Efflux pump membrane transporter BepG</fullName>
    </submittedName>
</protein>
<evidence type="ECO:0000313" key="16">
    <source>
        <dbReference type="EMBL" id="CAL4759488.1"/>
    </source>
</evidence>
<accession>A0A9P1BIJ7</accession>
<evidence type="ECO:0000256" key="8">
    <source>
        <dbReference type="ARBA" id="ARBA00023136"/>
    </source>
</evidence>
<dbReference type="InterPro" id="IPR058624">
    <property type="entry name" value="MdtA-like_HH"/>
</dbReference>
<dbReference type="EMBL" id="CAMXCT010000001">
    <property type="protein sequence ID" value="CAI3972176.1"/>
    <property type="molecule type" value="Genomic_DNA"/>
</dbReference>
<dbReference type="SUPFAM" id="SSF82693">
    <property type="entry name" value="Multidrug efflux transporter AcrB pore domain, PN1, PN2, PC1 and PC2 subdomains"/>
    <property type="match status" value="4"/>
</dbReference>
<sequence length="1660" mass="178062">MINSVAFGHGTPVDVSVVGNQLAVPHHLSTGTLNNVAGVLITGELPGIGVTSTANGVPDGTQIYLNIASGLMYWNGSSLVPTSTSFVMEAPTHDSFGNSNVSPVLSYSITALTGAQAGMLWGTYDSTPAGWHTHGTFSLFPNSASPGVYGVGVTVDSPQHDESEAFVLSWEYDPTGAFSHANVELGVAAMQQALVPEPSTFVIGAIGGAVLLLVGANGVSEMRRWILAIALLCANGCNSADDSAMQRTPPEVTVAHPVLMETADYADYTGTLEALESVEIRARVQGFLEKINFTPSSRVEKGQLLFQIEQAPFQTKVDYATAKLASTKADLALAEAQLSRREDLAQRGAITQEELDEARAEREVASAAVEEAQAAAEQAQIDLGYTSIHAPISGIIGRSLVDVGNLVGASENTLLTSIVDTDQIYAYFEVSERDALEYLREKLSNGSKPTERGNVPVKLGLLDEQGFPHEGTIDYVDNTFSAETGTIQVRGIFPNPTGILQPGMFVRVRIEGQKQERLLVKERAISADLAGKYVLVVNSDNIVETVHVNVGQIVGDMRVILPADMPDEPDADPPRQLTANDWYIVNGLQRARPGLPVTPKQTEAVPAKEPPAKAEPAASDTSSETAKPDSSLITVGFLPIEKTPDITPPTVKVSATYPGASATVIADTVATPIEQQVNGVEDMIYMSSKSSDDGKMDLTVTFEVGTDIDMATVLVQNRVAIAEPQLPEEVRQQGITVKKQSTNITLLVNLVSPTGEYDELYLSNYINLNIKDVLSRVPGVGEIVVFGAKDYGMRIWLDPNRMAARNLTTNDIVAALRDQNVQVAAGQIGAPPNPTGQNFQYTVNTLGRLTDVEEFEDIVVKTSDDGRVLRLKDVARIELGAQAYNNFVVLNGAPSIALGVYQLPGANALAVADGVKAEMERLAKDFKKGVKYEIVFDTTLFVTSSIREVVITLVVAAILVVLTVYVFLQDLRITLIPTITIPVSLIGTLAVMMPLDMSVNTLSLFGLVLAIGIVVDDSILVVENTMRIIDTEGLPAKEATEKAMIEITGPVVATTLVLLAVFVPSAMLSGITGRLYQQFALTIATATIFSSVNALTLSPALCGILLRPSKSKHGVFFTAFNRVFDRSTKGYSGIVGIFLRKTAIVSIVMLVFYGLTVGSFVQVPGGFIPDEDQGYFFVNTQLPDGATLERTQEVLDRIDAILAKTDGVADVITVGGYSILDSLFRTNAGCCFVILEPWDDRTTKETQINNIIQSVFVQTSQIEDAITLAFMPPPIDGLGNAGGFEFQLQDRGAAGIVQLQAIASDVVAAGTADPRLTRMNSNLQTTVPQLYLDIDRTKASKEGIPLETIFSTLQANLGSLYVNDFNKFGRVYKVLLQADQQYRSRIDDINQLQVRNRNGKMIPLSTLLTVEETVGPQTISHFNLYPSATITGQAAPGYSSGQAVIAMEQIARQQLPPSMGYEWSGVTYQQLEAGNQAPFVFCIAFIFVFLFLAAQYESWTIPLAVILSVPLAILGAMSSTWLRSFDNNIYTQIGLVLLIGLASKSAIMIVEFAKQRHAEGLSIIDAAAEAAHLRFRPILMTAFSFILGVFPLVIATGAGAASRQALGTAVFGGMLIATVVGVLVIPVLYVIIQRLTESEPVAVQAPAPKEAKAASESESE</sequence>
<dbReference type="GO" id="GO:0005886">
    <property type="term" value="C:plasma membrane"/>
    <property type="evidence" value="ECO:0007669"/>
    <property type="project" value="UniProtKB-SubCell"/>
</dbReference>
<dbReference type="PANTHER" id="PTHR32063:SF11">
    <property type="entry name" value="CATION OR DRUG EFFLUX SYSTEM PROTEIN"/>
    <property type="match status" value="1"/>
</dbReference>
<proteinExistence type="inferred from homology"/>
<feature type="coiled-coil region" evidence="9">
    <location>
        <begin position="341"/>
        <end position="382"/>
    </location>
</feature>
<dbReference type="InterPro" id="IPR006143">
    <property type="entry name" value="RND_pump_MFP"/>
</dbReference>
<dbReference type="GO" id="GO:0009636">
    <property type="term" value="P:response to toxic substance"/>
    <property type="evidence" value="ECO:0007669"/>
    <property type="project" value="UniProtKB-ARBA"/>
</dbReference>
<evidence type="ECO:0000313" key="15">
    <source>
        <dbReference type="EMBL" id="CAI3972176.1"/>
    </source>
</evidence>
<keyword evidence="17" id="KW-1185">Reference proteome</keyword>
<dbReference type="SUPFAM" id="SSF82866">
    <property type="entry name" value="Multidrug efflux transporter AcrB transmembrane domain"/>
    <property type="match status" value="2"/>
</dbReference>
<dbReference type="InterPro" id="IPR058625">
    <property type="entry name" value="MdtA-like_BSH"/>
</dbReference>
<feature type="transmembrane region" description="Helical" evidence="11">
    <location>
        <begin position="1529"/>
        <end position="1550"/>
    </location>
</feature>
<dbReference type="Gene3D" id="2.40.30.170">
    <property type="match status" value="1"/>
</dbReference>
<keyword evidence="5" id="KW-0997">Cell inner membrane</keyword>
<dbReference type="SUPFAM" id="SSF111369">
    <property type="entry name" value="HlyD-like secretion proteins"/>
    <property type="match status" value="1"/>
</dbReference>
<evidence type="ECO:0000256" key="3">
    <source>
        <dbReference type="ARBA" id="ARBA00022448"/>
    </source>
</evidence>
<evidence type="ECO:0000259" key="14">
    <source>
        <dbReference type="Pfam" id="PF25944"/>
    </source>
</evidence>
<keyword evidence="9" id="KW-0175">Coiled coil</keyword>
<dbReference type="EMBL" id="CAMXCT020000001">
    <property type="protein sequence ID" value="CAL1125551.1"/>
    <property type="molecule type" value="Genomic_DNA"/>
</dbReference>
<dbReference type="Gene3D" id="3.30.70.1320">
    <property type="entry name" value="Multidrug efflux transporter AcrB pore domain like"/>
    <property type="match status" value="1"/>
</dbReference>
<evidence type="ECO:0000256" key="5">
    <source>
        <dbReference type="ARBA" id="ARBA00022519"/>
    </source>
</evidence>
<keyword evidence="4" id="KW-1003">Cell membrane</keyword>
<evidence type="ECO:0000256" key="7">
    <source>
        <dbReference type="ARBA" id="ARBA00022989"/>
    </source>
</evidence>
<feature type="region of interest" description="Disordered" evidence="10">
    <location>
        <begin position="593"/>
        <end position="629"/>
    </location>
</feature>
<dbReference type="InterPro" id="IPR001036">
    <property type="entry name" value="Acrflvin-R"/>
</dbReference>
<feature type="transmembrane region" description="Helical" evidence="11">
    <location>
        <begin position="1606"/>
        <end position="1632"/>
    </location>
</feature>
<evidence type="ECO:0000256" key="2">
    <source>
        <dbReference type="ARBA" id="ARBA00010942"/>
    </source>
</evidence>
<dbReference type="Pfam" id="PF00873">
    <property type="entry name" value="ACR_tran"/>
    <property type="match status" value="1"/>
</dbReference>
<feature type="domain" description="Multidrug resistance protein MdtA-like alpha-helical hairpin" evidence="12">
    <location>
        <begin position="319"/>
        <end position="386"/>
    </location>
</feature>
<dbReference type="InterPro" id="IPR027463">
    <property type="entry name" value="AcrB_DN_DC_subdom"/>
</dbReference>
<feature type="transmembrane region" description="Helical" evidence="11">
    <location>
        <begin position="1043"/>
        <end position="1067"/>
    </location>
</feature>
<evidence type="ECO:0000256" key="10">
    <source>
        <dbReference type="SAM" id="MobiDB-lite"/>
    </source>
</evidence>
<evidence type="ECO:0000259" key="12">
    <source>
        <dbReference type="Pfam" id="PF25876"/>
    </source>
</evidence>
<dbReference type="GO" id="GO:0042910">
    <property type="term" value="F:xenobiotic transmembrane transporter activity"/>
    <property type="evidence" value="ECO:0007669"/>
    <property type="project" value="TreeGrafter"/>
</dbReference>
<comment type="caution">
    <text evidence="15">The sequence shown here is derived from an EMBL/GenBank/DDBJ whole genome shotgun (WGS) entry which is preliminary data.</text>
</comment>
<dbReference type="Gene3D" id="3.30.70.1440">
    <property type="entry name" value="Multidrug efflux transporter AcrB pore domain"/>
    <property type="match status" value="1"/>
</dbReference>
<feature type="transmembrane region" description="Helical" evidence="11">
    <location>
        <begin position="1079"/>
        <end position="1106"/>
    </location>
</feature>
<comment type="similarity">
    <text evidence="2">Belongs to the resistance-nodulation-cell division (RND) (TC 2.A.6) family.</text>
</comment>
<gene>
    <name evidence="15" type="ORF">C1SCF055_LOCUS766</name>
</gene>
<dbReference type="NCBIfam" id="TIGR01730">
    <property type="entry name" value="RND_mfp"/>
    <property type="match status" value="1"/>
</dbReference>
<dbReference type="Pfam" id="PF25944">
    <property type="entry name" value="Beta-barrel_RND"/>
    <property type="match status" value="1"/>
</dbReference>
<dbReference type="Pfam" id="PF25876">
    <property type="entry name" value="HH_MFP_RND"/>
    <property type="match status" value="1"/>
</dbReference>
<reference evidence="16 17" key="2">
    <citation type="submission" date="2024-05" db="EMBL/GenBank/DDBJ databases">
        <authorList>
            <person name="Chen Y."/>
            <person name="Shah S."/>
            <person name="Dougan E. K."/>
            <person name="Thang M."/>
            <person name="Chan C."/>
        </authorList>
    </citation>
    <scope>NUCLEOTIDE SEQUENCE [LARGE SCALE GENOMIC DNA]</scope>
</reference>
<organism evidence="15">
    <name type="scientific">Cladocopium goreaui</name>
    <dbReference type="NCBI Taxonomy" id="2562237"/>
    <lineage>
        <taxon>Eukaryota</taxon>
        <taxon>Sar</taxon>
        <taxon>Alveolata</taxon>
        <taxon>Dinophyceae</taxon>
        <taxon>Suessiales</taxon>
        <taxon>Symbiodiniaceae</taxon>
        <taxon>Cladocopium</taxon>
    </lineage>
</organism>
<dbReference type="SUPFAM" id="SSF82714">
    <property type="entry name" value="Multidrug efflux transporter AcrB TolC docking domain, DN and DC subdomains"/>
    <property type="match status" value="2"/>
</dbReference>
<dbReference type="FunFam" id="3.30.70.1430:FF:000001">
    <property type="entry name" value="Efflux pump membrane transporter"/>
    <property type="match status" value="1"/>
</dbReference>
<dbReference type="PRINTS" id="PR00702">
    <property type="entry name" value="ACRIFLAVINRP"/>
</dbReference>
<dbReference type="OrthoDB" id="448814at2759"/>
<evidence type="ECO:0000256" key="4">
    <source>
        <dbReference type="ARBA" id="ARBA00022475"/>
    </source>
</evidence>
<evidence type="ECO:0000259" key="13">
    <source>
        <dbReference type="Pfam" id="PF25917"/>
    </source>
</evidence>
<dbReference type="InterPro" id="IPR058626">
    <property type="entry name" value="MdtA-like_b-barrel"/>
</dbReference>
<dbReference type="Gene3D" id="1.10.287.470">
    <property type="entry name" value="Helix hairpin bin"/>
    <property type="match status" value="1"/>
</dbReference>
<evidence type="ECO:0000256" key="11">
    <source>
        <dbReference type="SAM" id="Phobius"/>
    </source>
</evidence>
<dbReference type="InterPro" id="IPR004764">
    <property type="entry name" value="MdtF-like"/>
</dbReference>
<dbReference type="PANTHER" id="PTHR32063">
    <property type="match status" value="1"/>
</dbReference>
<dbReference type="Gene3D" id="3.30.70.1430">
    <property type="entry name" value="Multidrug efflux transporter AcrB pore domain"/>
    <property type="match status" value="2"/>
</dbReference>
<feature type="transmembrane region" description="Helical" evidence="11">
    <location>
        <begin position="1578"/>
        <end position="1600"/>
    </location>
</feature>
<evidence type="ECO:0000256" key="6">
    <source>
        <dbReference type="ARBA" id="ARBA00022692"/>
    </source>
</evidence>
<keyword evidence="7 11" id="KW-1133">Transmembrane helix</keyword>
<dbReference type="Proteomes" id="UP001152797">
    <property type="component" value="Unassembled WGS sequence"/>
</dbReference>
<reference evidence="15" key="1">
    <citation type="submission" date="2022-10" db="EMBL/GenBank/DDBJ databases">
        <authorList>
            <person name="Chen Y."/>
            <person name="Dougan E. K."/>
            <person name="Chan C."/>
            <person name="Rhodes N."/>
            <person name="Thang M."/>
        </authorList>
    </citation>
    <scope>NUCLEOTIDE SEQUENCE</scope>
</reference>
<feature type="transmembrane region" description="Helical" evidence="11">
    <location>
        <begin position="1131"/>
        <end position="1155"/>
    </location>
</feature>
<feature type="transmembrane region" description="Helical" evidence="11">
    <location>
        <begin position="1501"/>
        <end position="1523"/>
    </location>
</feature>
<feature type="transmembrane region" description="Helical" evidence="11">
    <location>
        <begin position="1477"/>
        <end position="1494"/>
    </location>
</feature>